<keyword evidence="3 6" id="KW-0812">Transmembrane</keyword>
<keyword evidence="4 6" id="KW-1133">Transmembrane helix</keyword>
<reference evidence="7 8" key="1">
    <citation type="submission" date="2021-04" db="EMBL/GenBank/DDBJ databases">
        <authorList>
            <person name="Ivanova A."/>
        </authorList>
    </citation>
    <scope>NUCLEOTIDE SEQUENCE [LARGE SCALE GENOMIC DNA]</scope>
    <source>
        <strain evidence="7 8">G18</strain>
    </source>
</reference>
<evidence type="ECO:0000313" key="8">
    <source>
        <dbReference type="Proteomes" id="UP000676565"/>
    </source>
</evidence>
<feature type="transmembrane region" description="Helical" evidence="6">
    <location>
        <begin position="90"/>
        <end position="112"/>
    </location>
</feature>
<evidence type="ECO:0000256" key="4">
    <source>
        <dbReference type="ARBA" id="ARBA00022989"/>
    </source>
</evidence>
<comment type="subcellular location">
    <subcellularLocation>
        <location evidence="1">Cell membrane</location>
        <topology evidence="1">Multi-pass membrane protein</topology>
    </subcellularLocation>
</comment>
<feature type="transmembrane region" description="Helical" evidence="6">
    <location>
        <begin position="138"/>
        <end position="161"/>
    </location>
</feature>
<evidence type="ECO:0000256" key="5">
    <source>
        <dbReference type="ARBA" id="ARBA00023136"/>
    </source>
</evidence>
<evidence type="ECO:0000313" key="7">
    <source>
        <dbReference type="EMBL" id="MBP3959855.1"/>
    </source>
</evidence>
<dbReference type="InterPro" id="IPR017039">
    <property type="entry name" value="Virul_fac_BrkB"/>
</dbReference>
<feature type="transmembrane region" description="Helical" evidence="6">
    <location>
        <begin position="242"/>
        <end position="266"/>
    </location>
</feature>
<dbReference type="Proteomes" id="UP000676565">
    <property type="component" value="Unassembled WGS sequence"/>
</dbReference>
<gene>
    <name evidence="7" type="ORF">J8F10_31795</name>
</gene>
<accession>A0ABS5C302</accession>
<evidence type="ECO:0000256" key="6">
    <source>
        <dbReference type="SAM" id="Phobius"/>
    </source>
</evidence>
<dbReference type="RefSeq" id="WP_210660694.1">
    <property type="nucleotide sequence ID" value="NZ_JAGKQQ010000001.1"/>
</dbReference>
<feature type="transmembrane region" description="Helical" evidence="6">
    <location>
        <begin position="25"/>
        <end position="53"/>
    </location>
</feature>
<evidence type="ECO:0000256" key="1">
    <source>
        <dbReference type="ARBA" id="ARBA00004651"/>
    </source>
</evidence>
<organism evidence="7 8">
    <name type="scientific">Gemmata palustris</name>
    <dbReference type="NCBI Taxonomy" id="2822762"/>
    <lineage>
        <taxon>Bacteria</taxon>
        <taxon>Pseudomonadati</taxon>
        <taxon>Planctomycetota</taxon>
        <taxon>Planctomycetia</taxon>
        <taxon>Gemmatales</taxon>
        <taxon>Gemmataceae</taxon>
        <taxon>Gemmata</taxon>
    </lineage>
</organism>
<sequence length="292" mass="30510">MGLRGVWAVVWEAGDAWLDDRAPRIAAALAFFTALSMAPLLVIALLIAGAVYGAEAARGEIAERLTGLVGEQAAAAVEVIVANARGPGTGAVAVVVSLITLFIGATGVFVELQEALNDVWKVRPKPGRPLRTFARARLTSLVMGIGIGVLMLASLVLTTVIEAVGQYAASTVAGTATVVQVVNLVALFGVEALLFAMIFKFLPNARLGWRDVGMGALLTAVLFTIGKFLVGTYLRYTGSLSGFGAAGSLMAFLVWIYFSAMVLVFGAEVTKVTARRAGRAVVPTDNAEVIRV</sequence>
<dbReference type="EMBL" id="JAGKQQ010000001">
    <property type="protein sequence ID" value="MBP3959855.1"/>
    <property type="molecule type" value="Genomic_DNA"/>
</dbReference>
<feature type="transmembrane region" description="Helical" evidence="6">
    <location>
        <begin position="214"/>
        <end position="236"/>
    </location>
</feature>
<proteinExistence type="predicted"/>
<dbReference type="PIRSF" id="PIRSF035875">
    <property type="entry name" value="RNase_BN"/>
    <property type="match status" value="1"/>
</dbReference>
<comment type="caution">
    <text evidence="7">The sequence shown here is derived from an EMBL/GenBank/DDBJ whole genome shotgun (WGS) entry which is preliminary data.</text>
</comment>
<dbReference type="PANTHER" id="PTHR30213:SF1">
    <property type="entry name" value="INNER MEMBRANE PROTEIN YHJD"/>
    <property type="match status" value="1"/>
</dbReference>
<evidence type="ECO:0000256" key="2">
    <source>
        <dbReference type="ARBA" id="ARBA00022475"/>
    </source>
</evidence>
<dbReference type="PANTHER" id="PTHR30213">
    <property type="entry name" value="INNER MEMBRANE PROTEIN YHJD"/>
    <property type="match status" value="1"/>
</dbReference>
<protein>
    <submittedName>
        <fullName evidence="7">YihY/virulence factor BrkB family protein</fullName>
    </submittedName>
</protein>
<dbReference type="NCBIfam" id="TIGR00765">
    <property type="entry name" value="yihY_not_rbn"/>
    <property type="match status" value="1"/>
</dbReference>
<keyword evidence="5 6" id="KW-0472">Membrane</keyword>
<keyword evidence="8" id="KW-1185">Reference proteome</keyword>
<feature type="transmembrane region" description="Helical" evidence="6">
    <location>
        <begin position="181"/>
        <end position="202"/>
    </location>
</feature>
<dbReference type="Pfam" id="PF03631">
    <property type="entry name" value="Virul_fac_BrkB"/>
    <property type="match status" value="1"/>
</dbReference>
<evidence type="ECO:0000256" key="3">
    <source>
        <dbReference type="ARBA" id="ARBA00022692"/>
    </source>
</evidence>
<name>A0ABS5C302_9BACT</name>
<keyword evidence="2" id="KW-1003">Cell membrane</keyword>